<evidence type="ECO:0000313" key="13">
    <source>
        <dbReference type="EMBL" id="MBF9128454.1"/>
    </source>
</evidence>
<evidence type="ECO:0000259" key="12">
    <source>
        <dbReference type="PROSITE" id="PS51462"/>
    </source>
</evidence>
<dbReference type="GO" id="GO:0004452">
    <property type="term" value="F:isopentenyl-diphosphate delta-isomerase activity"/>
    <property type="evidence" value="ECO:0007669"/>
    <property type="project" value="UniProtKB-EC"/>
</dbReference>
<keyword evidence="6 10" id="KW-0460">Magnesium</keyword>
<dbReference type="InterPro" id="IPR015797">
    <property type="entry name" value="NUDIX_hydrolase-like_dom_sf"/>
</dbReference>
<feature type="compositionally biased region" description="Low complexity" evidence="11">
    <location>
        <begin position="193"/>
        <end position="205"/>
    </location>
</feature>
<feature type="domain" description="Nudix hydrolase" evidence="12">
    <location>
        <begin position="44"/>
        <end position="180"/>
    </location>
</feature>
<dbReference type="SUPFAM" id="SSF55811">
    <property type="entry name" value="Nudix"/>
    <property type="match status" value="1"/>
</dbReference>
<feature type="region of interest" description="Disordered" evidence="11">
    <location>
        <begin position="188"/>
        <end position="257"/>
    </location>
</feature>
<dbReference type="InterPro" id="IPR056375">
    <property type="entry name" value="Idi_bact"/>
</dbReference>
<dbReference type="EMBL" id="JADPUN010000076">
    <property type="protein sequence ID" value="MBF9128454.1"/>
    <property type="molecule type" value="Genomic_DNA"/>
</dbReference>
<accession>A0ABS0GR12</accession>
<keyword evidence="9 10" id="KW-0413">Isomerase</keyword>
<evidence type="ECO:0000256" key="1">
    <source>
        <dbReference type="ARBA" id="ARBA00004826"/>
    </source>
</evidence>
<dbReference type="PROSITE" id="PS51462">
    <property type="entry name" value="NUDIX"/>
    <property type="match status" value="1"/>
</dbReference>
<feature type="active site" evidence="10">
    <location>
        <position position="81"/>
    </location>
</feature>
<protein>
    <recommendedName>
        <fullName evidence="3 10">Isopentenyl-diphosphate Delta-isomerase</fullName>
        <shortName evidence="10">IPP isomerase</shortName>
        <ecNumber evidence="3 10">5.3.3.2</ecNumber>
    </recommendedName>
    <alternativeName>
        <fullName evidence="10">IPP:DMAPP isomerase</fullName>
    </alternativeName>
    <alternativeName>
        <fullName evidence="10">Isopentenyl pyrophosphate isomerase</fullName>
    </alternativeName>
</protein>
<comment type="catalytic activity">
    <reaction evidence="10">
        <text>isopentenyl diphosphate = dimethylallyl diphosphate</text>
        <dbReference type="Rhea" id="RHEA:23284"/>
        <dbReference type="ChEBI" id="CHEBI:57623"/>
        <dbReference type="ChEBI" id="CHEBI:128769"/>
        <dbReference type="EC" id="5.3.3.2"/>
    </reaction>
</comment>
<dbReference type="Pfam" id="PF00293">
    <property type="entry name" value="NUDIX"/>
    <property type="match status" value="1"/>
</dbReference>
<evidence type="ECO:0000256" key="5">
    <source>
        <dbReference type="ARBA" id="ARBA00022723"/>
    </source>
</evidence>
<reference evidence="13 14" key="1">
    <citation type="submission" date="2020-11" db="EMBL/GenBank/DDBJ databases">
        <title>A novel isolate from a Black sea contaminated sediment with potential to produce alkanes: Plantactinospora alkalitolerans sp. nov.</title>
        <authorList>
            <person name="Carro L."/>
            <person name="Veyisoglu A."/>
            <person name="Guven K."/>
            <person name="Schumann P."/>
            <person name="Klenk H.-P."/>
            <person name="Sahin N."/>
        </authorList>
    </citation>
    <scope>NUCLEOTIDE SEQUENCE [LARGE SCALE GENOMIC DNA]</scope>
    <source>
        <strain evidence="13 14">S1510</strain>
    </source>
</reference>
<dbReference type="EC" id="5.3.3.2" evidence="3 10"/>
<feature type="binding site" evidence="10">
    <location>
        <position position="39"/>
    </location>
    <ligand>
        <name>Mn(2+)</name>
        <dbReference type="ChEBI" id="CHEBI:29035"/>
    </ligand>
</feature>
<dbReference type="InterPro" id="IPR011876">
    <property type="entry name" value="IsopentenylPP_isomerase_typ1"/>
</dbReference>
<keyword evidence="5 10" id="KW-0479">Metal-binding</keyword>
<feature type="binding site" evidence="10">
    <location>
        <position position="46"/>
    </location>
    <ligand>
        <name>Mn(2+)</name>
        <dbReference type="ChEBI" id="CHEBI:29035"/>
    </ligand>
</feature>
<sequence length="257" mass="27324">MTSDRDVADQETSGREAHLVELVDEAGNPIGARTVDEAHRLPGLLHRAFSVFLVDPAGRVLLQQRAAAKTRFPLRWANSCCGHPAPGQSLDSAAGQRLHEELGVGGVRLTEIGVYLYRAEDPETGRVEFEYDHVLRGDFGRDRPVLPDPDEVADLRWVHPDELRAQLEVDPDSYAPWLGGVLGRLGQPPTAPPAVEAAPTSAAPSAPAPPATPSAAAPSAAAAPTGSSRRPGNDGRWHVRSATGSEEDNPAERSGGR</sequence>
<evidence type="ECO:0000256" key="6">
    <source>
        <dbReference type="ARBA" id="ARBA00022842"/>
    </source>
</evidence>
<feature type="active site" evidence="10">
    <location>
        <position position="130"/>
    </location>
</feature>
<evidence type="ECO:0000256" key="9">
    <source>
        <dbReference type="ARBA" id="ARBA00023235"/>
    </source>
</evidence>
<evidence type="ECO:0000256" key="8">
    <source>
        <dbReference type="ARBA" id="ARBA00023229"/>
    </source>
</evidence>
<comment type="caution">
    <text evidence="13">The sequence shown here is derived from an EMBL/GenBank/DDBJ whole genome shotgun (WGS) entry which is preliminary data.</text>
</comment>
<dbReference type="Proteomes" id="UP000638560">
    <property type="component" value="Unassembled WGS sequence"/>
</dbReference>
<comment type="similarity">
    <text evidence="2 10">Belongs to the IPP isomerase type 1 family.</text>
</comment>
<dbReference type="HAMAP" id="MF_00202">
    <property type="entry name" value="Idi"/>
    <property type="match status" value="1"/>
</dbReference>
<gene>
    <name evidence="10 13" type="primary">idi</name>
    <name evidence="13" type="ORF">I0C86_05545</name>
</gene>
<comment type="pathway">
    <text evidence="1 10">Isoprenoid biosynthesis; dimethylallyl diphosphate biosynthesis; dimethylallyl diphosphate from isopentenyl diphosphate: step 1/1.</text>
</comment>
<dbReference type="NCBIfam" id="TIGR02150">
    <property type="entry name" value="IPP_isom_1"/>
    <property type="match status" value="1"/>
</dbReference>
<keyword evidence="8 10" id="KW-0414">Isoprene biosynthesis</keyword>
<name>A0ABS0GR12_9ACTN</name>
<comment type="cofactor">
    <cofactor evidence="10">
        <name>Mg(2+)</name>
        <dbReference type="ChEBI" id="CHEBI:18420"/>
    </cofactor>
    <text evidence="10">Binds 1 Mg(2+) ion per subunit. The magnesium ion binds only when substrate is bound.</text>
</comment>
<keyword evidence="4 10" id="KW-0963">Cytoplasm</keyword>
<evidence type="ECO:0000256" key="7">
    <source>
        <dbReference type="ARBA" id="ARBA00023211"/>
    </source>
</evidence>
<comment type="subcellular location">
    <subcellularLocation>
        <location evidence="10">Cytoplasm</location>
    </subcellularLocation>
</comment>
<keyword evidence="7 10" id="KW-0464">Manganese</keyword>
<feature type="binding site" evidence="10">
    <location>
        <position position="128"/>
    </location>
    <ligand>
        <name>Mn(2+)</name>
        <dbReference type="ChEBI" id="CHEBI:29035"/>
    </ligand>
</feature>
<feature type="binding site" evidence="10">
    <location>
        <position position="83"/>
    </location>
    <ligand>
        <name>Mn(2+)</name>
        <dbReference type="ChEBI" id="CHEBI:29035"/>
    </ligand>
</feature>
<comment type="cofactor">
    <cofactor evidence="10">
        <name>Mn(2+)</name>
        <dbReference type="ChEBI" id="CHEBI:29035"/>
    </cofactor>
    <text evidence="10">Binds 1 Mn(2+) ion per subunit.</text>
</comment>
<dbReference type="Gene3D" id="3.90.79.10">
    <property type="entry name" value="Nucleoside Triphosphate Pyrophosphohydrolase"/>
    <property type="match status" value="1"/>
</dbReference>
<keyword evidence="14" id="KW-1185">Reference proteome</keyword>
<dbReference type="PANTHER" id="PTHR10885:SF0">
    <property type="entry name" value="ISOPENTENYL-DIPHOSPHATE DELTA-ISOMERASE"/>
    <property type="match status" value="1"/>
</dbReference>
<feature type="compositionally biased region" description="Low complexity" evidence="11">
    <location>
        <begin position="213"/>
        <end position="225"/>
    </location>
</feature>
<feature type="binding site" evidence="10">
    <location>
        <position position="101"/>
    </location>
    <ligand>
        <name>Mg(2+)</name>
        <dbReference type="ChEBI" id="CHEBI:18420"/>
    </ligand>
</feature>
<evidence type="ECO:0000256" key="3">
    <source>
        <dbReference type="ARBA" id="ARBA00012057"/>
    </source>
</evidence>
<proteinExistence type="inferred from homology"/>
<comment type="function">
    <text evidence="10">Catalyzes the 1,3-allylic rearrangement of the homoallylic substrate isopentenyl (IPP) to its highly electrophilic allylic isomer, dimethylallyl diphosphate (DMAPP).</text>
</comment>
<dbReference type="CDD" id="cd02885">
    <property type="entry name" value="NUDIX_IPP_Isomerase"/>
    <property type="match status" value="1"/>
</dbReference>
<evidence type="ECO:0000256" key="10">
    <source>
        <dbReference type="HAMAP-Rule" id="MF_00202"/>
    </source>
</evidence>
<organism evidence="13 14">
    <name type="scientific">Plantactinospora alkalitolerans</name>
    <dbReference type="NCBI Taxonomy" id="2789879"/>
    <lineage>
        <taxon>Bacteria</taxon>
        <taxon>Bacillati</taxon>
        <taxon>Actinomycetota</taxon>
        <taxon>Actinomycetes</taxon>
        <taxon>Micromonosporales</taxon>
        <taxon>Micromonosporaceae</taxon>
        <taxon>Plantactinospora</taxon>
    </lineage>
</organism>
<feature type="binding site" evidence="10">
    <location>
        <position position="130"/>
    </location>
    <ligand>
        <name>Mn(2+)</name>
        <dbReference type="ChEBI" id="CHEBI:29035"/>
    </ligand>
</feature>
<evidence type="ECO:0000256" key="2">
    <source>
        <dbReference type="ARBA" id="ARBA00007579"/>
    </source>
</evidence>
<dbReference type="PANTHER" id="PTHR10885">
    <property type="entry name" value="ISOPENTENYL-DIPHOSPHATE DELTA-ISOMERASE"/>
    <property type="match status" value="1"/>
</dbReference>
<evidence type="ECO:0000256" key="11">
    <source>
        <dbReference type="SAM" id="MobiDB-lite"/>
    </source>
</evidence>
<dbReference type="NCBIfam" id="NF002995">
    <property type="entry name" value="PRK03759.1"/>
    <property type="match status" value="1"/>
</dbReference>
<evidence type="ECO:0000313" key="14">
    <source>
        <dbReference type="Proteomes" id="UP000638560"/>
    </source>
</evidence>
<evidence type="ECO:0000256" key="4">
    <source>
        <dbReference type="ARBA" id="ARBA00022490"/>
    </source>
</evidence>
<dbReference type="InterPro" id="IPR000086">
    <property type="entry name" value="NUDIX_hydrolase_dom"/>
</dbReference>